<sequence length="181" mass="20734">MDFTSVERNYLDTHSYKIEQLWECAKNKPIINLPISAFNNSLSSKYWDDKEGNDISPYEVLANPKKAPYHIEAINKADLNYPLIVSESNLDVLDGLHRLCRSILLQKTNIDVQKISVSDLKKCIGVVQMQRSKSKSLTDGKKKIKTSKKKIKTSKKKIKTKNKIISLKNKKNKFLIGVLNR</sequence>
<reference evidence="1" key="1">
    <citation type="journal article" date="2020" name="Nature">
        <title>Giant virus diversity and host interactions through global metagenomics.</title>
        <authorList>
            <person name="Schulz F."/>
            <person name="Roux S."/>
            <person name="Paez-Espino D."/>
            <person name="Jungbluth S."/>
            <person name="Walsh D.A."/>
            <person name="Denef V.J."/>
            <person name="McMahon K.D."/>
            <person name="Konstantinidis K.T."/>
            <person name="Eloe-Fadrosh E.A."/>
            <person name="Kyrpides N.C."/>
            <person name="Woyke T."/>
        </authorList>
    </citation>
    <scope>NUCLEOTIDE SEQUENCE</scope>
    <source>
        <strain evidence="1">GVMAG-M-3300010158-55</strain>
    </source>
</reference>
<dbReference type="AlphaFoldDB" id="A0A6C0B879"/>
<proteinExistence type="predicted"/>
<name>A0A6C0B879_9ZZZZ</name>
<evidence type="ECO:0000313" key="1">
    <source>
        <dbReference type="EMBL" id="QHS88242.1"/>
    </source>
</evidence>
<dbReference type="EMBL" id="MN739094">
    <property type="protein sequence ID" value="QHS88242.1"/>
    <property type="molecule type" value="Genomic_DNA"/>
</dbReference>
<evidence type="ECO:0008006" key="2">
    <source>
        <dbReference type="Google" id="ProtNLM"/>
    </source>
</evidence>
<organism evidence="1">
    <name type="scientific">viral metagenome</name>
    <dbReference type="NCBI Taxonomy" id="1070528"/>
    <lineage>
        <taxon>unclassified sequences</taxon>
        <taxon>metagenomes</taxon>
        <taxon>organismal metagenomes</taxon>
    </lineage>
</organism>
<accession>A0A6C0B879</accession>
<protein>
    <recommendedName>
        <fullName evidence="2">ParB/Sulfiredoxin domain-containing protein</fullName>
    </recommendedName>
</protein>